<feature type="transmembrane region" description="Helical" evidence="7">
    <location>
        <begin position="26"/>
        <end position="46"/>
    </location>
</feature>
<dbReference type="InterPro" id="IPR006544">
    <property type="entry name" value="P-type_TPase_V"/>
</dbReference>
<accession>A0A8X7NWG6</accession>
<keyword evidence="7" id="KW-0472">Membrane</keyword>
<dbReference type="GO" id="GO:0019829">
    <property type="term" value="F:ATPase-coupled monoatomic cation transmembrane transporter activity"/>
    <property type="evidence" value="ECO:0007669"/>
    <property type="project" value="TreeGrafter"/>
</dbReference>
<organism evidence="9 10">
    <name type="scientific">Brassica carinata</name>
    <name type="common">Ethiopian mustard</name>
    <name type="synonym">Abyssinian cabbage</name>
    <dbReference type="NCBI Taxonomy" id="52824"/>
    <lineage>
        <taxon>Eukaryota</taxon>
        <taxon>Viridiplantae</taxon>
        <taxon>Streptophyta</taxon>
        <taxon>Embryophyta</taxon>
        <taxon>Tracheophyta</taxon>
        <taxon>Spermatophyta</taxon>
        <taxon>Magnoliopsida</taxon>
        <taxon>eudicotyledons</taxon>
        <taxon>Gunneridae</taxon>
        <taxon>Pentapetalae</taxon>
        <taxon>rosids</taxon>
        <taxon>malvids</taxon>
        <taxon>Brassicales</taxon>
        <taxon>Brassicaceae</taxon>
        <taxon>Brassiceae</taxon>
        <taxon>Brassica</taxon>
    </lineage>
</organism>
<keyword evidence="7" id="KW-1133">Transmembrane helix</keyword>
<dbReference type="AlphaFoldDB" id="A0A8X7NWG6"/>
<keyword evidence="7" id="KW-0812">Transmembrane</keyword>
<keyword evidence="2" id="KW-0479">Metal-binding</keyword>
<feature type="domain" description="P5A-ATPase transmembrane helical hairpin" evidence="8">
    <location>
        <begin position="20"/>
        <end position="85"/>
    </location>
</feature>
<dbReference type="InterPro" id="IPR057255">
    <property type="entry name" value="2TM_P5A-ATPase"/>
</dbReference>
<evidence type="ECO:0000256" key="6">
    <source>
        <dbReference type="ARBA" id="ARBA00022967"/>
    </source>
</evidence>
<evidence type="ECO:0000259" key="8">
    <source>
        <dbReference type="Pfam" id="PF23143"/>
    </source>
</evidence>
<dbReference type="Pfam" id="PF23143">
    <property type="entry name" value="2TM_P5A-ATPase"/>
    <property type="match status" value="1"/>
</dbReference>
<evidence type="ECO:0000313" key="9">
    <source>
        <dbReference type="EMBL" id="KAG2239643.1"/>
    </source>
</evidence>
<dbReference type="PANTHER" id="PTHR45630">
    <property type="entry name" value="CATION-TRANSPORTING ATPASE-RELATED"/>
    <property type="match status" value="1"/>
</dbReference>
<dbReference type="Proteomes" id="UP000886595">
    <property type="component" value="Unassembled WGS sequence"/>
</dbReference>
<comment type="caution">
    <text evidence="9">The sequence shown here is derived from an EMBL/GenBank/DDBJ whole genome shotgun (WGS) entry which is preliminary data.</text>
</comment>
<dbReference type="GO" id="GO:0005524">
    <property type="term" value="F:ATP binding"/>
    <property type="evidence" value="ECO:0007669"/>
    <property type="project" value="UniProtKB-KW"/>
</dbReference>
<protein>
    <recommendedName>
        <fullName evidence="8">P5A-ATPase transmembrane helical hairpin domain-containing protein</fullName>
    </recommendedName>
</protein>
<evidence type="ECO:0000256" key="2">
    <source>
        <dbReference type="ARBA" id="ARBA00022723"/>
    </source>
</evidence>
<evidence type="ECO:0000256" key="3">
    <source>
        <dbReference type="ARBA" id="ARBA00022741"/>
    </source>
</evidence>
<dbReference type="EMBL" id="JAAMPC010001594">
    <property type="protein sequence ID" value="KAG2239643.1"/>
    <property type="molecule type" value="Genomic_DNA"/>
</dbReference>
<evidence type="ECO:0000256" key="5">
    <source>
        <dbReference type="ARBA" id="ARBA00022842"/>
    </source>
</evidence>
<keyword evidence="6" id="KW-1278">Translocase</keyword>
<dbReference type="GO" id="GO:0006874">
    <property type="term" value="P:intracellular calcium ion homeostasis"/>
    <property type="evidence" value="ECO:0007669"/>
    <property type="project" value="TreeGrafter"/>
</dbReference>
<dbReference type="GO" id="GO:0015662">
    <property type="term" value="F:P-type ion transporter activity"/>
    <property type="evidence" value="ECO:0007669"/>
    <property type="project" value="TreeGrafter"/>
</dbReference>
<keyword evidence="5" id="KW-0460">Magnesium</keyword>
<reference evidence="9 10" key="1">
    <citation type="submission" date="2020-02" db="EMBL/GenBank/DDBJ databases">
        <authorList>
            <person name="Ma Q."/>
            <person name="Huang Y."/>
            <person name="Song X."/>
            <person name="Pei D."/>
        </authorList>
    </citation>
    <scope>NUCLEOTIDE SEQUENCE [LARGE SCALE GENOMIC DNA]</scope>
    <source>
        <strain evidence="9">Sxm20200214</strain>
        <tissue evidence="9">Leaf</tissue>
    </source>
</reference>
<comment type="subcellular location">
    <subcellularLocation>
        <location evidence="1">Membrane</location>
        <topology evidence="1">Multi-pass membrane protein</topology>
    </subcellularLocation>
</comment>
<name>A0A8X7NWG6_BRACI</name>
<evidence type="ECO:0000256" key="4">
    <source>
        <dbReference type="ARBA" id="ARBA00022840"/>
    </source>
</evidence>
<dbReference type="OrthoDB" id="1029336at2759"/>
<dbReference type="GO" id="GO:0005789">
    <property type="term" value="C:endoplasmic reticulum membrane"/>
    <property type="evidence" value="ECO:0007669"/>
    <property type="project" value="TreeGrafter"/>
</dbReference>
<keyword evidence="4" id="KW-0067">ATP-binding</keyword>
<gene>
    <name evidence="9" type="ORF">Bca52824_091601</name>
</gene>
<keyword evidence="3" id="KW-0547">Nucleotide-binding</keyword>
<evidence type="ECO:0000256" key="1">
    <source>
        <dbReference type="ARBA" id="ARBA00004141"/>
    </source>
</evidence>
<dbReference type="GO" id="GO:0046872">
    <property type="term" value="F:metal ion binding"/>
    <property type="evidence" value="ECO:0007669"/>
    <property type="project" value="UniProtKB-KW"/>
</dbReference>
<dbReference type="PANTHER" id="PTHR45630:SF7">
    <property type="entry name" value="ENDOPLASMIC RETICULUM TRANSMEMBRANE HELIX TRANSLOCASE"/>
    <property type="match status" value="1"/>
</dbReference>
<evidence type="ECO:0000313" key="10">
    <source>
        <dbReference type="Proteomes" id="UP000886595"/>
    </source>
</evidence>
<sequence length="323" mass="36888">MTSFRVGGKVVDKVDLRRKKHWAWRLDVWPFAILYATWLTTIVPSIDFTDAAIALGGLVAFHILVLLFTAWSVDFKCFVHFSKVNSIDQADACKVTPAKFSGSKEVVPLHFRSQLTGSASSEDMEEIFFDFRKQRFIYSKELGAFSKLPYPTKETFGHYLKCTGHGTEAKVATATEKWGRNVFDYPQPTFQKLMKENCMEPFLYWLLIKVKRKKVPISLSLFVRSSFSLLLTLLARTIKRVEAVHRAADGSAFDKCEECGVMIAVALFDMHEYGEKRSEVKRFKCVSSGKYEEVSASFVLCYPFSSSSFVSWSLRCWSILRLS</sequence>
<proteinExistence type="predicted"/>
<feature type="transmembrane region" description="Helical" evidence="7">
    <location>
        <begin position="52"/>
        <end position="73"/>
    </location>
</feature>
<evidence type="ECO:0000256" key="7">
    <source>
        <dbReference type="SAM" id="Phobius"/>
    </source>
</evidence>
<keyword evidence="10" id="KW-1185">Reference proteome</keyword>